<evidence type="ECO:0000259" key="4">
    <source>
        <dbReference type="PROSITE" id="PS51898"/>
    </source>
</evidence>
<keyword evidence="2" id="KW-0229">DNA integration</keyword>
<dbReference type="Proteomes" id="UP000263486">
    <property type="component" value="Unassembled WGS sequence"/>
</dbReference>
<gene>
    <name evidence="5" type="ORF">DYH56_05405</name>
</gene>
<dbReference type="InterPro" id="IPR002104">
    <property type="entry name" value="Integrase_catalytic"/>
</dbReference>
<dbReference type="InterPro" id="IPR011010">
    <property type="entry name" value="DNA_brk_join_enz"/>
</dbReference>
<dbReference type="PANTHER" id="PTHR30349">
    <property type="entry name" value="PHAGE INTEGRASE-RELATED"/>
    <property type="match status" value="1"/>
</dbReference>
<dbReference type="InterPro" id="IPR013762">
    <property type="entry name" value="Integrase-like_cat_sf"/>
</dbReference>
<evidence type="ECO:0000256" key="2">
    <source>
        <dbReference type="ARBA" id="ARBA00022908"/>
    </source>
</evidence>
<sequence length="243" mass="28871">MDIGQLDALRKKLEENKDDVVISILLEDKIKELEKQLKKGKKKRSVNREIKYLTNKEFDKLMLSFEEAEKLFFLDKKKQKFKFFKRDKLIFLLAYECGLRASEISNLKKEDFHENSKELFCRRLKGSRNNTIRLTRDTSRLLSEYIGYENNSNHIFLSRKSTPLSRQHLTRLCKKYFDLADIPKEKQHFHTLKHTAGVHLADCGLDIKEVQYILGHRNVENTMIYFDFTSKQQEVLYGKLGRD</sequence>
<name>A0ABX9KI55_9FUSO</name>
<organism evidence="5 6">
    <name type="scientific">Psychrilyobacter piezotolerans</name>
    <dbReference type="NCBI Taxonomy" id="2293438"/>
    <lineage>
        <taxon>Bacteria</taxon>
        <taxon>Fusobacteriati</taxon>
        <taxon>Fusobacteriota</taxon>
        <taxon>Fusobacteriia</taxon>
        <taxon>Fusobacteriales</taxon>
        <taxon>Fusobacteriaceae</taxon>
        <taxon>Psychrilyobacter</taxon>
    </lineage>
</organism>
<keyword evidence="6" id="KW-1185">Reference proteome</keyword>
<proteinExistence type="predicted"/>
<dbReference type="RefSeq" id="WP_114641847.1">
    <property type="nucleotide sequence ID" value="NZ_JAACIO010000006.1"/>
</dbReference>
<evidence type="ECO:0000256" key="1">
    <source>
        <dbReference type="ARBA" id="ARBA00004496"/>
    </source>
</evidence>
<dbReference type="PROSITE" id="PS51898">
    <property type="entry name" value="TYR_RECOMBINASE"/>
    <property type="match status" value="1"/>
</dbReference>
<accession>A0ABX9KI55</accession>
<dbReference type="EMBL" id="QUAJ01000007">
    <property type="protein sequence ID" value="REI41851.1"/>
    <property type="molecule type" value="Genomic_DNA"/>
</dbReference>
<keyword evidence="3" id="KW-0233">DNA recombination</keyword>
<dbReference type="PANTHER" id="PTHR30349:SF77">
    <property type="entry name" value="TYROSINE RECOMBINASE XERC"/>
    <property type="match status" value="1"/>
</dbReference>
<dbReference type="InterPro" id="IPR050090">
    <property type="entry name" value="Tyrosine_recombinase_XerCD"/>
</dbReference>
<dbReference type="Pfam" id="PF00589">
    <property type="entry name" value="Phage_integrase"/>
    <property type="match status" value="1"/>
</dbReference>
<feature type="domain" description="Tyr recombinase" evidence="4">
    <location>
        <begin position="48"/>
        <end position="238"/>
    </location>
</feature>
<comment type="caution">
    <text evidence="5">The sequence shown here is derived from an EMBL/GenBank/DDBJ whole genome shotgun (WGS) entry which is preliminary data.</text>
</comment>
<dbReference type="SUPFAM" id="SSF56349">
    <property type="entry name" value="DNA breaking-rejoining enzymes"/>
    <property type="match status" value="1"/>
</dbReference>
<protein>
    <submittedName>
        <fullName evidence="5">Phage integrase family protein</fullName>
    </submittedName>
</protein>
<evidence type="ECO:0000313" key="6">
    <source>
        <dbReference type="Proteomes" id="UP000263486"/>
    </source>
</evidence>
<dbReference type="Gene3D" id="1.10.443.10">
    <property type="entry name" value="Intergrase catalytic core"/>
    <property type="match status" value="1"/>
</dbReference>
<evidence type="ECO:0000256" key="3">
    <source>
        <dbReference type="ARBA" id="ARBA00023172"/>
    </source>
</evidence>
<comment type="subcellular location">
    <subcellularLocation>
        <location evidence="1">Cytoplasm</location>
    </subcellularLocation>
</comment>
<reference evidence="5 6" key="1">
    <citation type="submission" date="2018-08" db="EMBL/GenBank/DDBJ databases">
        <title>Draft genome sequence of Psychrilyobacter sp. strain SD5 isolated from Black Sea water.</title>
        <authorList>
            <person name="Yadav S."/>
            <person name="Villanueva L."/>
            <person name="Damste J.S.S."/>
        </authorList>
    </citation>
    <scope>NUCLEOTIDE SEQUENCE [LARGE SCALE GENOMIC DNA]</scope>
    <source>
        <strain evidence="5 6">SD5</strain>
    </source>
</reference>
<evidence type="ECO:0000313" key="5">
    <source>
        <dbReference type="EMBL" id="REI41851.1"/>
    </source>
</evidence>